<reference evidence="2 3" key="1">
    <citation type="submission" date="2020-01" db="EMBL/GenBank/DDBJ databases">
        <title>Natronorubrum sp. JWXQ-INN 674 isolated from Inner Mongolia Autonomous Region of China.</title>
        <authorList>
            <person name="Xue Q."/>
        </authorList>
    </citation>
    <scope>NUCLEOTIDE SEQUENCE [LARGE SCALE GENOMIC DNA]</scope>
    <source>
        <strain evidence="2 3">JWXQ-INN-674</strain>
    </source>
</reference>
<dbReference type="CDD" id="cd03024">
    <property type="entry name" value="DsbA_FrnE"/>
    <property type="match status" value="1"/>
</dbReference>
<accession>A0A6B0VK61</accession>
<evidence type="ECO:0000313" key="2">
    <source>
        <dbReference type="EMBL" id="MXV60939.1"/>
    </source>
</evidence>
<name>A0A6B0VK61_9EURY</name>
<comment type="caution">
    <text evidence="2">The sequence shown here is derived from an EMBL/GenBank/DDBJ whole genome shotgun (WGS) entry which is preliminary data.</text>
</comment>
<protein>
    <submittedName>
        <fullName evidence="2">Thioredoxin domain-containing protein</fullName>
    </submittedName>
</protein>
<dbReference type="RefSeq" id="WP_160062381.1">
    <property type="nucleotide sequence ID" value="NZ_WUYX01000011.1"/>
</dbReference>
<sequence length="220" mass="24959">MSDSTDRLELYADYVCPFCYLGKRSLEQYRETREESLEVDWRPFDLRSGKRNPDGSIDHDADDGKDDQYFEQAKQNVRRLQKEYDVEMAQEIATDVDSLPAQQASWYVKQEYPDRWETFDDAIYTALWQDGRDIGDSDVLTTIADDVGLPVDEIRSAIDDDGLRTELEDRFSSAQRRGITGVPTFIAGEQVARGAVPPTQLEALLESTSTGTDAEPGARR</sequence>
<keyword evidence="3" id="KW-1185">Reference proteome</keyword>
<dbReference type="InterPro" id="IPR001853">
    <property type="entry name" value="DSBA-like_thioredoxin_dom"/>
</dbReference>
<dbReference type="EMBL" id="WUYX01000011">
    <property type="protein sequence ID" value="MXV60939.1"/>
    <property type="molecule type" value="Genomic_DNA"/>
</dbReference>
<evidence type="ECO:0000259" key="1">
    <source>
        <dbReference type="Pfam" id="PF01323"/>
    </source>
</evidence>
<dbReference type="PANTHER" id="PTHR42943:SF4">
    <property type="entry name" value="C2H2-TYPE DOMAIN-CONTAINING PROTEIN"/>
    <property type="match status" value="1"/>
</dbReference>
<dbReference type="InterPro" id="IPR036249">
    <property type="entry name" value="Thioredoxin-like_sf"/>
</dbReference>
<dbReference type="GO" id="GO:0006749">
    <property type="term" value="P:glutathione metabolic process"/>
    <property type="evidence" value="ECO:0007669"/>
    <property type="project" value="TreeGrafter"/>
</dbReference>
<dbReference type="GO" id="GO:0004364">
    <property type="term" value="F:glutathione transferase activity"/>
    <property type="evidence" value="ECO:0007669"/>
    <property type="project" value="TreeGrafter"/>
</dbReference>
<dbReference type="Pfam" id="PF01323">
    <property type="entry name" value="DSBA"/>
    <property type="match status" value="1"/>
</dbReference>
<dbReference type="Gene3D" id="3.40.30.10">
    <property type="entry name" value="Glutaredoxin"/>
    <property type="match status" value="1"/>
</dbReference>
<dbReference type="PANTHER" id="PTHR42943">
    <property type="entry name" value="GLUTATHIONE S-TRANSFERASE KAPPA"/>
    <property type="match status" value="1"/>
</dbReference>
<dbReference type="OrthoDB" id="359198at2157"/>
<evidence type="ECO:0000313" key="3">
    <source>
        <dbReference type="Proteomes" id="UP000434101"/>
    </source>
</evidence>
<dbReference type="SUPFAM" id="SSF52833">
    <property type="entry name" value="Thioredoxin-like"/>
    <property type="match status" value="1"/>
</dbReference>
<dbReference type="Proteomes" id="UP000434101">
    <property type="component" value="Unassembled WGS sequence"/>
</dbReference>
<proteinExistence type="predicted"/>
<organism evidence="2 3">
    <name type="scientific">Natronorubrum halalkaliphilum</name>
    <dbReference type="NCBI Taxonomy" id="2691917"/>
    <lineage>
        <taxon>Archaea</taxon>
        <taxon>Methanobacteriati</taxon>
        <taxon>Methanobacteriota</taxon>
        <taxon>Stenosarchaea group</taxon>
        <taxon>Halobacteria</taxon>
        <taxon>Halobacteriales</taxon>
        <taxon>Natrialbaceae</taxon>
        <taxon>Natronorubrum</taxon>
    </lineage>
</organism>
<dbReference type="AlphaFoldDB" id="A0A6B0VK61"/>
<dbReference type="InterPro" id="IPR051924">
    <property type="entry name" value="GST_Kappa/NadH"/>
</dbReference>
<feature type="domain" description="DSBA-like thioredoxin" evidence="1">
    <location>
        <begin position="8"/>
        <end position="205"/>
    </location>
</feature>
<gene>
    <name evidence="2" type="ORF">GS429_02405</name>
</gene>
<dbReference type="GO" id="GO:0004602">
    <property type="term" value="F:glutathione peroxidase activity"/>
    <property type="evidence" value="ECO:0007669"/>
    <property type="project" value="TreeGrafter"/>
</dbReference>